<evidence type="ECO:0000313" key="2">
    <source>
        <dbReference type="Proteomes" id="UP000239687"/>
    </source>
</evidence>
<protein>
    <submittedName>
        <fullName evidence="1">Uncharacterized protein</fullName>
    </submittedName>
</protein>
<dbReference type="Proteomes" id="UP000239687">
    <property type="component" value="Unassembled WGS sequence"/>
</dbReference>
<sequence length="60" mass="6616">MYKASIDNLRYAQIKCGSGLAREEVITVDINVDCQSAFASKPAPTESLCWPRKLWPTGQG</sequence>
<evidence type="ECO:0000313" key="1">
    <source>
        <dbReference type="EMBL" id="PQP04362.1"/>
    </source>
</evidence>
<organism evidence="1 2">
    <name type="scientific">Pseudomonas frederiksbergensis</name>
    <dbReference type="NCBI Taxonomy" id="104087"/>
    <lineage>
        <taxon>Bacteria</taxon>
        <taxon>Pseudomonadati</taxon>
        <taxon>Pseudomonadota</taxon>
        <taxon>Gammaproteobacteria</taxon>
        <taxon>Pseudomonadales</taxon>
        <taxon>Pseudomonadaceae</taxon>
        <taxon>Pseudomonas</taxon>
    </lineage>
</organism>
<dbReference type="AlphaFoldDB" id="A0A2S8HQ78"/>
<gene>
    <name evidence="1" type="ORF">C5612_10220</name>
</gene>
<name>A0A2S8HQ78_9PSED</name>
<proteinExistence type="predicted"/>
<reference evidence="1 2" key="1">
    <citation type="submission" date="2018-02" db="EMBL/GenBank/DDBJ databases">
        <title>Draft genome sequencing of Pseudomonas frederiksbergensis 11-D3.</title>
        <authorList>
            <person name="Zheng B.-X."/>
        </authorList>
    </citation>
    <scope>NUCLEOTIDE SEQUENCE [LARGE SCALE GENOMIC DNA]</scope>
    <source>
        <strain evidence="1 2">11-D3</strain>
    </source>
</reference>
<accession>A0A2S8HQ78</accession>
<comment type="caution">
    <text evidence="1">The sequence shown here is derived from an EMBL/GenBank/DDBJ whole genome shotgun (WGS) entry which is preliminary data.</text>
</comment>
<dbReference type="EMBL" id="PUIN01000005">
    <property type="protein sequence ID" value="PQP04362.1"/>
    <property type="molecule type" value="Genomic_DNA"/>
</dbReference>